<organism evidence="2 3">
    <name type="scientific">Aspergillus ruber (strain CBS 135680)</name>
    <dbReference type="NCBI Taxonomy" id="1388766"/>
    <lineage>
        <taxon>Eukaryota</taxon>
        <taxon>Fungi</taxon>
        <taxon>Dikarya</taxon>
        <taxon>Ascomycota</taxon>
        <taxon>Pezizomycotina</taxon>
        <taxon>Eurotiomycetes</taxon>
        <taxon>Eurotiomycetidae</taxon>
        <taxon>Eurotiales</taxon>
        <taxon>Aspergillaceae</taxon>
        <taxon>Aspergillus</taxon>
        <taxon>Aspergillus subgen. Aspergillus</taxon>
    </lineage>
</organism>
<keyword evidence="1" id="KW-0472">Membrane</keyword>
<dbReference type="GeneID" id="63693558"/>
<feature type="transmembrane region" description="Helical" evidence="1">
    <location>
        <begin position="166"/>
        <end position="183"/>
    </location>
</feature>
<reference evidence="3" key="1">
    <citation type="journal article" date="2014" name="Nat. Commun.">
        <title>Genomic adaptations of the halophilic Dead Sea filamentous fungus Eurotium rubrum.</title>
        <authorList>
            <person name="Kis-Papo T."/>
            <person name="Weig A.R."/>
            <person name="Riley R."/>
            <person name="Persoh D."/>
            <person name="Salamov A."/>
            <person name="Sun H."/>
            <person name="Lipzen A."/>
            <person name="Wasser S.P."/>
            <person name="Rambold G."/>
            <person name="Grigoriev I.V."/>
            <person name="Nevo E."/>
        </authorList>
    </citation>
    <scope>NUCLEOTIDE SEQUENCE [LARGE SCALE GENOMIC DNA]</scope>
    <source>
        <strain evidence="3">CBS 135680</strain>
    </source>
</reference>
<keyword evidence="1" id="KW-0812">Transmembrane</keyword>
<dbReference type="AlphaFoldDB" id="A0A017SJ60"/>
<evidence type="ECO:0000313" key="2">
    <source>
        <dbReference type="EMBL" id="EYE96350.1"/>
    </source>
</evidence>
<dbReference type="HOGENOM" id="CLU_1447369_0_0_1"/>
<accession>A0A017SJ60</accession>
<sequence length="187" mass="21026">MGTIQTAVLPEWEEEEGRIPIRDLPGWRSSLSVASLSDFGHLLLLYFKLSIFPFYCENGCMTIHHLTRFSLSPPLLDLCSRCAAEANTVAGDPSLFYIPFSLSQIQKKKSIPTTGFLLQEREAISPITSGFSFALNLFPFLLLISSFWGDHKIRSFVPPISCDSGIVHRFLLFGCIFCAYRVGRVRL</sequence>
<evidence type="ECO:0000313" key="3">
    <source>
        <dbReference type="Proteomes" id="UP000019804"/>
    </source>
</evidence>
<name>A0A017SJ60_ASPRC</name>
<dbReference type="Proteomes" id="UP000019804">
    <property type="component" value="Unassembled WGS sequence"/>
</dbReference>
<proteinExistence type="predicted"/>
<gene>
    <name evidence="2" type="ORF">EURHEDRAFT_350452</name>
</gene>
<dbReference type="RefSeq" id="XP_040640038.1">
    <property type="nucleotide sequence ID" value="XM_040778434.1"/>
</dbReference>
<keyword evidence="3" id="KW-1185">Reference proteome</keyword>
<protein>
    <submittedName>
        <fullName evidence="2">Uncharacterized protein</fullName>
    </submittedName>
</protein>
<dbReference type="EMBL" id="KK088418">
    <property type="protein sequence ID" value="EYE96350.1"/>
    <property type="molecule type" value="Genomic_DNA"/>
</dbReference>
<feature type="transmembrane region" description="Helical" evidence="1">
    <location>
        <begin position="127"/>
        <end position="146"/>
    </location>
</feature>
<keyword evidence="1" id="KW-1133">Transmembrane helix</keyword>
<evidence type="ECO:0000256" key="1">
    <source>
        <dbReference type="SAM" id="Phobius"/>
    </source>
</evidence>